<dbReference type="OrthoDB" id="10266325at2759"/>
<evidence type="ECO:0000313" key="3">
    <source>
        <dbReference type="Proteomes" id="UP000054481"/>
    </source>
</evidence>
<organism evidence="2 3">
    <name type="scientific">Hirsutella minnesotensis 3608</name>
    <dbReference type="NCBI Taxonomy" id="1043627"/>
    <lineage>
        <taxon>Eukaryota</taxon>
        <taxon>Fungi</taxon>
        <taxon>Dikarya</taxon>
        <taxon>Ascomycota</taxon>
        <taxon>Pezizomycotina</taxon>
        <taxon>Sordariomycetes</taxon>
        <taxon>Hypocreomycetidae</taxon>
        <taxon>Hypocreales</taxon>
        <taxon>Ophiocordycipitaceae</taxon>
        <taxon>Hirsutella</taxon>
    </lineage>
</organism>
<proteinExistence type="predicted"/>
<sequence>MFPNTFTQQEYVRRYFDEFLDREENSEIVDIPYIFTIPKGTPIPSHLILINEYLARFSLQPSYGMSLGELNKKLDDFWDQCATRETAEQWLDKHPFQSAMTDDGDQIWGQK</sequence>
<dbReference type="Pfam" id="PF18648">
    <property type="entry name" value="ADPRTs_Tse2"/>
    <property type="match status" value="1"/>
</dbReference>
<feature type="domain" description="Tse2 ADP-ribosyltransferase toxin" evidence="1">
    <location>
        <begin position="2"/>
        <end position="90"/>
    </location>
</feature>
<dbReference type="AlphaFoldDB" id="A0A0F7ZY64"/>
<gene>
    <name evidence="2" type="ORF">HIM_08683</name>
</gene>
<evidence type="ECO:0000313" key="2">
    <source>
        <dbReference type="EMBL" id="KJZ71927.1"/>
    </source>
</evidence>
<accession>A0A0F7ZY64</accession>
<protein>
    <recommendedName>
        <fullName evidence="1">Tse2 ADP-ribosyltransferase toxin domain-containing protein</fullName>
    </recommendedName>
</protein>
<reference evidence="2 3" key="1">
    <citation type="journal article" date="2014" name="Genome Biol. Evol.">
        <title>Comparative genomics and transcriptomics analyses reveal divergent lifestyle features of nematode endoparasitic fungus Hirsutella minnesotensis.</title>
        <authorList>
            <person name="Lai Y."/>
            <person name="Liu K."/>
            <person name="Zhang X."/>
            <person name="Zhang X."/>
            <person name="Li K."/>
            <person name="Wang N."/>
            <person name="Shu C."/>
            <person name="Wu Y."/>
            <person name="Wang C."/>
            <person name="Bushley K.E."/>
            <person name="Xiang M."/>
            <person name="Liu X."/>
        </authorList>
    </citation>
    <scope>NUCLEOTIDE SEQUENCE [LARGE SCALE GENOMIC DNA]</scope>
    <source>
        <strain evidence="2 3">3608</strain>
    </source>
</reference>
<dbReference type="Proteomes" id="UP000054481">
    <property type="component" value="Unassembled WGS sequence"/>
</dbReference>
<dbReference type="EMBL" id="KQ030557">
    <property type="protein sequence ID" value="KJZ71927.1"/>
    <property type="molecule type" value="Genomic_DNA"/>
</dbReference>
<name>A0A0F7ZY64_9HYPO</name>
<evidence type="ECO:0000259" key="1">
    <source>
        <dbReference type="Pfam" id="PF18648"/>
    </source>
</evidence>
<dbReference type="InterPro" id="IPR041018">
    <property type="entry name" value="ADPRTs_Tse2"/>
</dbReference>
<keyword evidence="3" id="KW-1185">Reference proteome</keyword>